<reference evidence="1 2" key="1">
    <citation type="submission" date="2017-04" db="EMBL/GenBank/DDBJ databases">
        <authorList>
            <person name="Afonso C.L."/>
            <person name="Miller P.J."/>
            <person name="Scott M.A."/>
            <person name="Spackman E."/>
            <person name="Goraichik I."/>
            <person name="Dimitrov K.M."/>
            <person name="Suarez D.L."/>
            <person name="Swayne D.E."/>
        </authorList>
    </citation>
    <scope>NUCLEOTIDE SEQUENCE [LARGE SCALE GENOMIC DNA]</scope>
    <source>
        <strain evidence="1 2">DSM 26133</strain>
    </source>
</reference>
<sequence length="154" mass="17504">MNSEFLNLRDDEVEMLYEAPALVAILIAGADSKIGSKELKAATKFVTEPKDFWVSYFLEVGERMPVLLNRWMVEASKEMDVTMAKITVTLRQLNSILSKVDVKDAVRYYDFLLQLSEKVADASGSIFKSNKISKEEAALLNLPMLDNPARYQYR</sequence>
<organism evidence="1 2">
    <name type="scientific">Reichenbachiella faecimaris</name>
    <dbReference type="NCBI Taxonomy" id="692418"/>
    <lineage>
        <taxon>Bacteria</taxon>
        <taxon>Pseudomonadati</taxon>
        <taxon>Bacteroidota</taxon>
        <taxon>Cytophagia</taxon>
        <taxon>Cytophagales</taxon>
        <taxon>Reichenbachiellaceae</taxon>
        <taxon>Reichenbachiella</taxon>
    </lineage>
</organism>
<evidence type="ECO:0000313" key="1">
    <source>
        <dbReference type="EMBL" id="SMD37832.1"/>
    </source>
</evidence>
<dbReference type="STRING" id="692418.SAMN04488029_3478"/>
<dbReference type="RefSeq" id="WP_084374119.1">
    <property type="nucleotide sequence ID" value="NZ_FWYF01000004.1"/>
</dbReference>
<proteinExistence type="predicted"/>
<accession>A0A1W2GN20</accession>
<dbReference type="AlphaFoldDB" id="A0A1W2GN20"/>
<dbReference type="OrthoDB" id="1429999at2"/>
<protein>
    <submittedName>
        <fullName evidence="1">Uncharacterized protein</fullName>
    </submittedName>
</protein>
<gene>
    <name evidence="1" type="ORF">SAMN04488029_3478</name>
</gene>
<dbReference type="Proteomes" id="UP000192472">
    <property type="component" value="Unassembled WGS sequence"/>
</dbReference>
<keyword evidence="2" id="KW-1185">Reference proteome</keyword>
<evidence type="ECO:0000313" key="2">
    <source>
        <dbReference type="Proteomes" id="UP000192472"/>
    </source>
</evidence>
<name>A0A1W2GN20_REIFA</name>
<dbReference type="EMBL" id="FWYF01000004">
    <property type="protein sequence ID" value="SMD37832.1"/>
    <property type="molecule type" value="Genomic_DNA"/>
</dbReference>